<evidence type="ECO:0000313" key="2">
    <source>
        <dbReference type="Proteomes" id="UP000289323"/>
    </source>
</evidence>
<protein>
    <submittedName>
        <fullName evidence="1">029921dd-7c18-4b66-8ae2-d8d648ec5796</fullName>
    </submittedName>
</protein>
<dbReference type="Proteomes" id="UP000289323">
    <property type="component" value="Unassembled WGS sequence"/>
</dbReference>
<name>A0A3S4B6F3_9PEZI</name>
<gene>
    <name evidence="1" type="ORF">TT172_LOCUS5453</name>
</gene>
<organism evidence="1 2">
    <name type="scientific">Thermothielavioides terrestris</name>
    <dbReference type="NCBI Taxonomy" id="2587410"/>
    <lineage>
        <taxon>Eukaryota</taxon>
        <taxon>Fungi</taxon>
        <taxon>Dikarya</taxon>
        <taxon>Ascomycota</taxon>
        <taxon>Pezizomycotina</taxon>
        <taxon>Sordariomycetes</taxon>
        <taxon>Sordariomycetidae</taxon>
        <taxon>Sordariales</taxon>
        <taxon>Chaetomiaceae</taxon>
        <taxon>Thermothielavioides</taxon>
    </lineage>
</organism>
<dbReference type="AlphaFoldDB" id="A0A3S4B6F3"/>
<dbReference type="Gene3D" id="1.25.40.10">
    <property type="entry name" value="Tetratricopeptide repeat domain"/>
    <property type="match status" value="1"/>
</dbReference>
<reference evidence="1 2" key="1">
    <citation type="submission" date="2018-04" db="EMBL/GenBank/DDBJ databases">
        <authorList>
            <person name="Huttner S."/>
            <person name="Dainat J."/>
        </authorList>
    </citation>
    <scope>NUCLEOTIDE SEQUENCE [LARGE SCALE GENOMIC DNA]</scope>
</reference>
<proteinExistence type="predicted"/>
<dbReference type="EMBL" id="OUUZ01000009">
    <property type="protein sequence ID" value="SPQ23034.1"/>
    <property type="molecule type" value="Genomic_DNA"/>
</dbReference>
<accession>A0A3S4B6F3</accession>
<sequence>MAAAVTPRSRYSNDAVAASDAAQSFPWEAPVPVNPFWDSFDYCTARNFLGNFSDHELEQLPIDPDSTDDHETKLRLLLRLLQAKIAQEEAASSPESLYTADYARWYSLWQGVYVFQDKLGLPEAEQTIRMLVARRPEGSDDVRPLHILAEHLVKLGKYREAEDTERPVCAWMDARPHLGKSSPQAINARRIIARALWGQGPPRRAEAKALLAEIAEIVNNMGGSRFGAYQEEERQLNRALMAELGNPVLGE</sequence>
<evidence type="ECO:0000313" key="1">
    <source>
        <dbReference type="EMBL" id="SPQ23034.1"/>
    </source>
</evidence>
<dbReference type="InterPro" id="IPR011990">
    <property type="entry name" value="TPR-like_helical_dom_sf"/>
</dbReference>